<protein>
    <submittedName>
        <fullName evidence="1">Uncharacterized protein</fullName>
    </submittedName>
</protein>
<gene>
    <name evidence="1" type="ORF">Tco_0653100</name>
</gene>
<sequence>MVFGRPFIEETGLVYNKGEGTVMFEQNDEKITFKMPHTMEIFRKTKPIGLSTDFIPPFAHEENFGHGRTYYYQSLLIVNEYKQDGGDRRGIRHLIRLEKEMMDNKGEVTLYLMRRSLEVLRKFHWIILEGRFNQLSHVSSPLLSKPGE</sequence>
<organism evidence="1 2">
    <name type="scientific">Tanacetum coccineum</name>
    <dbReference type="NCBI Taxonomy" id="301880"/>
    <lineage>
        <taxon>Eukaryota</taxon>
        <taxon>Viridiplantae</taxon>
        <taxon>Streptophyta</taxon>
        <taxon>Embryophyta</taxon>
        <taxon>Tracheophyta</taxon>
        <taxon>Spermatophyta</taxon>
        <taxon>Magnoliopsida</taxon>
        <taxon>eudicotyledons</taxon>
        <taxon>Gunneridae</taxon>
        <taxon>Pentapetalae</taxon>
        <taxon>asterids</taxon>
        <taxon>campanulids</taxon>
        <taxon>Asterales</taxon>
        <taxon>Asteraceae</taxon>
        <taxon>Asteroideae</taxon>
        <taxon>Anthemideae</taxon>
        <taxon>Anthemidinae</taxon>
        <taxon>Tanacetum</taxon>
    </lineage>
</organism>
<reference evidence="1" key="1">
    <citation type="journal article" date="2022" name="Int. J. Mol. Sci.">
        <title>Draft Genome of Tanacetum Coccineum: Genomic Comparison of Closely Related Tanacetum-Family Plants.</title>
        <authorList>
            <person name="Yamashiro T."/>
            <person name="Shiraishi A."/>
            <person name="Nakayama K."/>
            <person name="Satake H."/>
        </authorList>
    </citation>
    <scope>NUCLEOTIDE SEQUENCE</scope>
</reference>
<comment type="caution">
    <text evidence="1">The sequence shown here is derived from an EMBL/GenBank/DDBJ whole genome shotgun (WGS) entry which is preliminary data.</text>
</comment>
<name>A0ABQ4WZE0_9ASTR</name>
<evidence type="ECO:0000313" key="1">
    <source>
        <dbReference type="EMBL" id="GJS58316.1"/>
    </source>
</evidence>
<keyword evidence="2" id="KW-1185">Reference proteome</keyword>
<dbReference type="EMBL" id="BQNB010009070">
    <property type="protein sequence ID" value="GJS58316.1"/>
    <property type="molecule type" value="Genomic_DNA"/>
</dbReference>
<evidence type="ECO:0000313" key="2">
    <source>
        <dbReference type="Proteomes" id="UP001151760"/>
    </source>
</evidence>
<reference evidence="1" key="2">
    <citation type="submission" date="2022-01" db="EMBL/GenBank/DDBJ databases">
        <authorList>
            <person name="Yamashiro T."/>
            <person name="Shiraishi A."/>
            <person name="Satake H."/>
            <person name="Nakayama K."/>
        </authorList>
    </citation>
    <scope>NUCLEOTIDE SEQUENCE</scope>
</reference>
<accession>A0ABQ4WZE0</accession>
<proteinExistence type="predicted"/>
<dbReference type="Proteomes" id="UP001151760">
    <property type="component" value="Unassembled WGS sequence"/>
</dbReference>